<gene>
    <name evidence="1" type="ORF">GXM_10150</name>
</gene>
<protein>
    <submittedName>
        <fullName evidence="1">Uncharacterized protein</fullName>
    </submittedName>
</protein>
<organism evidence="1 2">
    <name type="scientific">Nostoc sphaeroides CCNUC1</name>
    <dbReference type="NCBI Taxonomy" id="2653204"/>
    <lineage>
        <taxon>Bacteria</taxon>
        <taxon>Bacillati</taxon>
        <taxon>Cyanobacteriota</taxon>
        <taxon>Cyanophyceae</taxon>
        <taxon>Nostocales</taxon>
        <taxon>Nostocaceae</taxon>
        <taxon>Nostoc</taxon>
    </lineage>
</organism>
<dbReference type="EMBL" id="CP045232">
    <property type="protein sequence ID" value="QFS52886.1"/>
    <property type="molecule type" value="Genomic_DNA"/>
</dbReference>
<reference evidence="1 2" key="1">
    <citation type="submission" date="2019-10" db="EMBL/GenBank/DDBJ databases">
        <title>Genomic and transcriptomic insights into the perfect genentic adaptation of a filamentous nitrogen-fixing cyanobacterium to rice fields.</title>
        <authorList>
            <person name="Chen Z."/>
        </authorList>
    </citation>
    <scope>NUCLEOTIDE SEQUENCE [LARGE SCALE GENOMIC DNA]</scope>
    <source>
        <strain evidence="1">CCNUC1</strain>
    </source>
</reference>
<dbReference type="KEGG" id="nsh:GXM_10150"/>
<dbReference type="Proteomes" id="UP000326678">
    <property type="component" value="Chromosome pGXM05"/>
</dbReference>
<keyword evidence="2" id="KW-1185">Reference proteome</keyword>
<evidence type="ECO:0000313" key="1">
    <source>
        <dbReference type="EMBL" id="QFS52886.1"/>
    </source>
</evidence>
<accession>A0A5P8WL43</accession>
<dbReference type="AlphaFoldDB" id="A0A5P8WL43"/>
<name>A0A5P8WL43_9NOSO</name>
<sequence length="126" mass="14849">MNEFPIQDLDVVTSKSKLAVNMKCSLRSIHNYHEIAVGYVDDFLEDYPTMHGQFLTSCPLTIYQCWVLYRIYQFLKLIPKAEVLKHSLENDQKTQHQYSKTHFKAIYPEFKEEELNNDSKAICRLA</sequence>
<evidence type="ECO:0000313" key="2">
    <source>
        <dbReference type="Proteomes" id="UP000326678"/>
    </source>
</evidence>
<proteinExistence type="predicted"/>
<dbReference type="RefSeq" id="WP_152592970.1">
    <property type="nucleotide sequence ID" value="NZ_CP045232.1"/>
</dbReference>